<dbReference type="PANTHER" id="PTHR43143:SF1">
    <property type="entry name" value="SERINE_THREONINE-PROTEIN PHOSPHATASE CPPED1"/>
    <property type="match status" value="1"/>
</dbReference>
<evidence type="ECO:0000259" key="2">
    <source>
        <dbReference type="Pfam" id="PF00149"/>
    </source>
</evidence>
<evidence type="ECO:0000259" key="4">
    <source>
        <dbReference type="Pfam" id="PF16371"/>
    </source>
</evidence>
<dbReference type="PANTHER" id="PTHR43143">
    <property type="entry name" value="METALLOPHOSPHOESTERASE, CALCINEURIN SUPERFAMILY"/>
    <property type="match status" value="1"/>
</dbReference>
<proteinExistence type="predicted"/>
<keyword evidence="6" id="KW-1185">Reference proteome</keyword>
<feature type="chain" id="PRO_5032319303" description="Metallophosphoesterase" evidence="1">
    <location>
        <begin position="24"/>
        <end position="660"/>
    </location>
</feature>
<accession>A0A840D048</accession>
<dbReference type="EMBL" id="JACIER010000011">
    <property type="protein sequence ID" value="MBB4044966.1"/>
    <property type="molecule type" value="Genomic_DNA"/>
</dbReference>
<evidence type="ECO:0000313" key="5">
    <source>
        <dbReference type="EMBL" id="MBB4044966.1"/>
    </source>
</evidence>
<dbReference type="InterPro" id="IPR004843">
    <property type="entry name" value="Calcineurin-like_PHP"/>
</dbReference>
<name>A0A840D048_9BACE</name>
<feature type="domain" description="Calcineurin-like phosphoesterase" evidence="2">
    <location>
        <begin position="233"/>
        <end position="449"/>
    </location>
</feature>
<feature type="domain" description="Calcineurin-like phosphoesterase C-terminal" evidence="3">
    <location>
        <begin position="461"/>
        <end position="645"/>
    </location>
</feature>
<sequence>MKKQRLKSVCSLLLLCLIGISLGMIGCSDADGKNGVINTLNITAVSIPSRIAVTTGGEIILSGKGFAQGDEIQLTAQGDAGKVYTALVDKVAAETVTFSLPEGVSTGTYLLRVVRGDRSLSLGTVTFEVSANNTLPDREGMTVKGVVSSAGVGVAGVVVSDGIEVTVTDKQGIYYLPSAKETGFVFISIPGNYEVATDGNAPQFYQRLSEVASVVEQKNFTLNRVDNTDHILLAMADMHLADRNDDISQFRNGFLADANQLISSYQVQGKKVYGLTLGDQSWDVYWYERKYALPEAMKEIQKIGCPVFNCMGNHDNDPYVANDWLASLAFRKMVGPTYYSFNLGDVHYVVLDDIKYLNTGGGQGTVGERNYTGTVVAEQIAWLKKDLAALTDKTKPVVVALHIPVHANPTTVDSQGVQTDRVSLLNGNEVLACLDGFTQVHILSGHTHINFSVESSAAVMEHNTAAICATWWWTGKSGYAGNQICKDGSPGGYGVWEMQGKQTEWYYKSIGFDRNYQFRAYDRNTIRIDAAFTPNATGTYAEQVSTYAGNYAAPSTKNEVLINVWGYDPSWKIEVTEGGNALPVTRIVDKDPLHIISYELQRLNVNANPTEDFVTNRTAHLFKVTASAANTTLNIKVTDRFGTVYTESMARPKAFSYSMK</sequence>
<dbReference type="RefSeq" id="WP_183208971.1">
    <property type="nucleotide sequence ID" value="NZ_JACIER010000011.1"/>
</dbReference>
<evidence type="ECO:0000313" key="6">
    <source>
        <dbReference type="Proteomes" id="UP000560658"/>
    </source>
</evidence>
<dbReference type="GO" id="GO:0016787">
    <property type="term" value="F:hydrolase activity"/>
    <property type="evidence" value="ECO:0007669"/>
    <property type="project" value="InterPro"/>
</dbReference>
<dbReference type="Pfam" id="PF16370">
    <property type="entry name" value="MetallophosC"/>
    <property type="match status" value="1"/>
</dbReference>
<evidence type="ECO:0008006" key="7">
    <source>
        <dbReference type="Google" id="ProtNLM"/>
    </source>
</evidence>
<gene>
    <name evidence="5" type="ORF">GGR06_002768</name>
</gene>
<comment type="caution">
    <text evidence="5">The sequence shown here is derived from an EMBL/GenBank/DDBJ whole genome shotgun (WGS) entry which is preliminary data.</text>
</comment>
<dbReference type="PROSITE" id="PS51257">
    <property type="entry name" value="PROKAR_LIPOPROTEIN"/>
    <property type="match status" value="1"/>
</dbReference>
<dbReference type="AlphaFoldDB" id="A0A840D048"/>
<reference evidence="5" key="1">
    <citation type="submission" date="2020-08" db="EMBL/GenBank/DDBJ databases">
        <title>Genomic Encyclopedia of Type Strains, Phase IV (KMG-IV): sequencing the most valuable type-strain genomes for metagenomic binning, comparative biology and taxonomic classification.</title>
        <authorList>
            <person name="Goeker M."/>
        </authorList>
    </citation>
    <scope>NUCLEOTIDE SEQUENCE [LARGE SCALE GENOMIC DNA]</scope>
    <source>
        <strain evidence="5">DSM 105720</strain>
    </source>
</reference>
<dbReference type="Proteomes" id="UP000560658">
    <property type="component" value="Unassembled WGS sequence"/>
</dbReference>
<dbReference type="InterPro" id="IPR029052">
    <property type="entry name" value="Metallo-depent_PP-like"/>
</dbReference>
<evidence type="ECO:0000256" key="1">
    <source>
        <dbReference type="SAM" id="SignalP"/>
    </source>
</evidence>
<protein>
    <recommendedName>
        <fullName evidence="7">Metallophosphoesterase</fullName>
    </recommendedName>
</protein>
<dbReference type="SUPFAM" id="SSF56300">
    <property type="entry name" value="Metallo-dependent phosphatases"/>
    <property type="match status" value="1"/>
</dbReference>
<evidence type="ECO:0000259" key="3">
    <source>
        <dbReference type="Pfam" id="PF16370"/>
    </source>
</evidence>
<feature type="signal peptide" evidence="1">
    <location>
        <begin position="1"/>
        <end position="23"/>
    </location>
</feature>
<dbReference type="InterPro" id="IPR032285">
    <property type="entry name" value="Metallophos_N"/>
</dbReference>
<dbReference type="Pfam" id="PF16371">
    <property type="entry name" value="MetallophosN"/>
    <property type="match status" value="1"/>
</dbReference>
<dbReference type="Gene3D" id="3.60.21.10">
    <property type="match status" value="1"/>
</dbReference>
<dbReference type="Pfam" id="PF00149">
    <property type="entry name" value="Metallophos"/>
    <property type="match status" value="1"/>
</dbReference>
<dbReference type="InterPro" id="IPR032288">
    <property type="entry name" value="Metallophos_C"/>
</dbReference>
<feature type="domain" description="Calcineurin-like phosphoesterase N-terminal" evidence="4">
    <location>
        <begin position="145"/>
        <end position="222"/>
    </location>
</feature>
<dbReference type="InterPro" id="IPR051918">
    <property type="entry name" value="STPP_CPPED1"/>
</dbReference>
<dbReference type="Gene3D" id="2.60.40.3920">
    <property type="match status" value="1"/>
</dbReference>
<organism evidence="5 6">
    <name type="scientific">Bacteroides reticulotermitis</name>
    <dbReference type="NCBI Taxonomy" id="1133319"/>
    <lineage>
        <taxon>Bacteria</taxon>
        <taxon>Pseudomonadati</taxon>
        <taxon>Bacteroidota</taxon>
        <taxon>Bacteroidia</taxon>
        <taxon>Bacteroidales</taxon>
        <taxon>Bacteroidaceae</taxon>
        <taxon>Bacteroides</taxon>
    </lineage>
</organism>
<keyword evidence="1" id="KW-0732">Signal</keyword>